<reference evidence="2" key="1">
    <citation type="journal article" date="2019" name="Gigascience">
        <title>De novo genome assembly of the endangered Acer yangbiense, a plant species with extremely small populations endemic to Yunnan Province, China.</title>
        <authorList>
            <person name="Yang J."/>
            <person name="Wariss H.M."/>
            <person name="Tao L."/>
            <person name="Zhang R."/>
            <person name="Yun Q."/>
            <person name="Hollingsworth P."/>
            <person name="Dao Z."/>
            <person name="Luo G."/>
            <person name="Guo H."/>
            <person name="Ma Y."/>
            <person name="Sun W."/>
        </authorList>
    </citation>
    <scope>NUCLEOTIDE SEQUENCE [LARGE SCALE GENOMIC DNA]</scope>
    <source>
        <strain evidence="2">cv. Malutang</strain>
    </source>
</reference>
<keyword evidence="2" id="KW-1185">Reference proteome</keyword>
<proteinExistence type="predicted"/>
<comment type="caution">
    <text evidence="1">The sequence shown here is derived from an EMBL/GenBank/DDBJ whole genome shotgun (WGS) entry which is preliminary data.</text>
</comment>
<dbReference type="EMBL" id="VAHF01000003">
    <property type="protein sequence ID" value="TXG65627.1"/>
    <property type="molecule type" value="Genomic_DNA"/>
</dbReference>
<gene>
    <name evidence="1" type="ORF">EZV62_006902</name>
</gene>
<accession>A0A5C7I8Y0</accession>
<protein>
    <recommendedName>
        <fullName evidence="3">F-box domain-containing protein</fullName>
    </recommendedName>
</protein>
<organism evidence="1 2">
    <name type="scientific">Acer yangbiense</name>
    <dbReference type="NCBI Taxonomy" id="1000413"/>
    <lineage>
        <taxon>Eukaryota</taxon>
        <taxon>Viridiplantae</taxon>
        <taxon>Streptophyta</taxon>
        <taxon>Embryophyta</taxon>
        <taxon>Tracheophyta</taxon>
        <taxon>Spermatophyta</taxon>
        <taxon>Magnoliopsida</taxon>
        <taxon>eudicotyledons</taxon>
        <taxon>Gunneridae</taxon>
        <taxon>Pentapetalae</taxon>
        <taxon>rosids</taxon>
        <taxon>malvids</taxon>
        <taxon>Sapindales</taxon>
        <taxon>Sapindaceae</taxon>
        <taxon>Hippocastanoideae</taxon>
        <taxon>Acereae</taxon>
        <taxon>Acer</taxon>
    </lineage>
</organism>
<evidence type="ECO:0000313" key="2">
    <source>
        <dbReference type="Proteomes" id="UP000323000"/>
    </source>
</evidence>
<sequence>MTKSNWADLPTEILRMIMIKLFWSERLPSCLVKKTWHKCFLEIQNEQQFLPWVLSYGRGGICRLGNPSVQAASCIVKEANIDLLDGAVACASRHGWVLFEKKLDDPDNTLTNFYYQYFLYSPFTDEVIKFPKLKMGHSRKATLFQSPSSPGRDFVYCVLTERELGLRPKDDKCRIKMGAFNIKQQDWKVFSGFLPDKNNLWYHCLSITFKGDILVQINNSNRRMQFWRFDLSEEKWVDVDDEIIKKQVIFTTACTSYPEGYTSFTVPAVRDARQYAGMVFSLDANYFRYPYNFTCYPFDHIPDSHRDSESHQWVNEDYKWVKEDCKLFKMFWIQHPFQRILKMN</sequence>
<name>A0A5C7I8Y0_9ROSI</name>
<dbReference type="Proteomes" id="UP000323000">
    <property type="component" value="Chromosome 3"/>
</dbReference>
<dbReference type="OrthoDB" id="1925727at2759"/>
<evidence type="ECO:0000313" key="1">
    <source>
        <dbReference type="EMBL" id="TXG65627.1"/>
    </source>
</evidence>
<evidence type="ECO:0008006" key="3">
    <source>
        <dbReference type="Google" id="ProtNLM"/>
    </source>
</evidence>
<dbReference type="AlphaFoldDB" id="A0A5C7I8Y0"/>